<dbReference type="AlphaFoldDB" id="A0A8J7TTS4"/>
<gene>
    <name evidence="1" type="ORF">J0H12_01000</name>
</gene>
<evidence type="ECO:0000313" key="2">
    <source>
        <dbReference type="Proteomes" id="UP000664414"/>
    </source>
</evidence>
<organism evidence="1 2">
    <name type="scientific">Candidatus Paracaedimonas acanthamoebae</name>
    <dbReference type="NCBI Taxonomy" id="244581"/>
    <lineage>
        <taxon>Bacteria</taxon>
        <taxon>Pseudomonadati</taxon>
        <taxon>Pseudomonadota</taxon>
        <taxon>Alphaproteobacteria</taxon>
        <taxon>Holosporales</taxon>
        <taxon>Caedimonadaceae</taxon>
        <taxon>Candidatus Paracaedimonas</taxon>
    </lineage>
</organism>
<dbReference type="Pfam" id="PF14567">
    <property type="entry name" value="SUKH_5"/>
    <property type="match status" value="1"/>
</dbReference>
<dbReference type="Gene3D" id="3.40.1580.10">
    <property type="entry name" value="SMI1/KNR4-like"/>
    <property type="match status" value="1"/>
</dbReference>
<dbReference type="Proteomes" id="UP000664414">
    <property type="component" value="Unassembled WGS sequence"/>
</dbReference>
<protein>
    <submittedName>
        <fullName evidence="1">SMI1/KNR4 family protein</fullName>
    </submittedName>
</protein>
<dbReference type="SUPFAM" id="SSF160631">
    <property type="entry name" value="SMI1/KNR4-like"/>
    <property type="match status" value="1"/>
</dbReference>
<accession>A0A8J7TTS4</accession>
<sequence length="162" mass="19073">MNDQLKKLEHKFQNYFENDSASIELLKQAEGELKIKFPYDFHYIAKFYSGGLIGLHSLFSFVRQGNEYNIVDKTLFYRRSNFGLPNKYLALEETESSFIVMETKTTSEEKTPIIYCSIPDAYNLAAEKKLEYKHRIFPSFADFFEYLLTEEEKERGLIPDNT</sequence>
<evidence type="ECO:0000313" key="1">
    <source>
        <dbReference type="EMBL" id="MBN9412492.1"/>
    </source>
</evidence>
<dbReference type="InterPro" id="IPR037883">
    <property type="entry name" value="Knr4/Smi1-like_sf"/>
</dbReference>
<name>A0A8J7TTS4_9PROT</name>
<dbReference type="EMBL" id="JAFKGL010000010">
    <property type="protein sequence ID" value="MBN9412492.1"/>
    <property type="molecule type" value="Genomic_DNA"/>
</dbReference>
<reference evidence="1" key="1">
    <citation type="submission" date="2021-02" db="EMBL/GenBank/DDBJ databases">
        <title>Thiocyanate and organic carbon inputs drive convergent selection for specific autotrophic Afipia and Thiobacillus strains within complex microbiomes.</title>
        <authorList>
            <person name="Huddy R.J."/>
            <person name="Sachdeva R."/>
            <person name="Kadzinga F."/>
            <person name="Kantor R.S."/>
            <person name="Harrison S.T.L."/>
            <person name="Banfield J.F."/>
        </authorList>
    </citation>
    <scope>NUCLEOTIDE SEQUENCE</scope>
    <source>
        <strain evidence="1">SCN18_10_11_15_R4_P_38_20</strain>
    </source>
</reference>
<comment type="caution">
    <text evidence="1">The sequence shown here is derived from an EMBL/GenBank/DDBJ whole genome shotgun (WGS) entry which is preliminary data.</text>
</comment>
<proteinExistence type="predicted"/>